<comment type="caution">
    <text evidence="1">The sequence shown here is derived from an EMBL/GenBank/DDBJ whole genome shotgun (WGS) entry which is preliminary data.</text>
</comment>
<evidence type="ECO:0000313" key="1">
    <source>
        <dbReference type="EMBL" id="RLV61074.1"/>
    </source>
</evidence>
<dbReference type="Proteomes" id="UP000281474">
    <property type="component" value="Unassembled WGS sequence"/>
</dbReference>
<reference evidence="1 2" key="1">
    <citation type="submission" date="2018-09" db="EMBL/GenBank/DDBJ databases">
        <title>Phylogeny of the Shewanellaceae, and recommendation for two new genera, Pseudoshewanella and Parashewanella.</title>
        <authorList>
            <person name="Wang G."/>
        </authorList>
    </citation>
    <scope>NUCLEOTIDE SEQUENCE [LARGE SCALE GENOMIC DNA]</scope>
    <source>
        <strain evidence="1 2">C51</strain>
    </source>
</reference>
<protein>
    <submittedName>
        <fullName evidence="1">Uncharacterized protein</fullName>
    </submittedName>
</protein>
<name>A0A3L8Q0B4_9GAMM</name>
<proteinExistence type="predicted"/>
<gene>
    <name evidence="1" type="ORF">D5018_03490</name>
</gene>
<dbReference type="AlphaFoldDB" id="A0A3L8Q0B4"/>
<keyword evidence="2" id="KW-1185">Reference proteome</keyword>
<evidence type="ECO:0000313" key="2">
    <source>
        <dbReference type="Proteomes" id="UP000281474"/>
    </source>
</evidence>
<sequence>MRANSHFLSLDNAKLMTLSQKANTMTHLKKIIFTSFICVICFTTSAAQHKPECLFSPEKNGLCKTGFVSNCRSALFCSKQRKSEAAQVCASHQLDIPADRGGLIKGCYFGTATCYCKSTDSIN</sequence>
<dbReference type="EMBL" id="QZEI01000008">
    <property type="protein sequence ID" value="RLV61074.1"/>
    <property type="molecule type" value="Genomic_DNA"/>
</dbReference>
<organism evidence="1 2">
    <name type="scientific">Parashewanella curva</name>
    <dbReference type="NCBI Taxonomy" id="2338552"/>
    <lineage>
        <taxon>Bacteria</taxon>
        <taxon>Pseudomonadati</taxon>
        <taxon>Pseudomonadota</taxon>
        <taxon>Gammaproteobacteria</taxon>
        <taxon>Alteromonadales</taxon>
        <taxon>Shewanellaceae</taxon>
        <taxon>Parashewanella</taxon>
    </lineage>
</organism>
<accession>A0A3L8Q0B4</accession>